<evidence type="ECO:0000259" key="7">
    <source>
        <dbReference type="Pfam" id="PF06271"/>
    </source>
</evidence>
<reference evidence="8 9" key="1">
    <citation type="submission" date="2020-02" db="EMBL/GenBank/DDBJ databases">
        <title>Whole-genome analyses of novel actinobacteria.</title>
        <authorList>
            <person name="Sahin N."/>
        </authorList>
    </citation>
    <scope>NUCLEOTIDE SEQUENCE [LARGE SCALE GENOMIC DNA]</scope>
    <source>
        <strain evidence="8 9">A7024</strain>
    </source>
</reference>
<dbReference type="InterPro" id="IPR051791">
    <property type="entry name" value="Pra-immunoreactive"/>
</dbReference>
<organism evidence="8 9">
    <name type="scientific">Streptomyces coryli</name>
    <dbReference type="NCBI Taxonomy" id="1128680"/>
    <lineage>
        <taxon>Bacteria</taxon>
        <taxon>Bacillati</taxon>
        <taxon>Actinomycetota</taxon>
        <taxon>Actinomycetes</taxon>
        <taxon>Kitasatosporales</taxon>
        <taxon>Streptomycetaceae</taxon>
        <taxon>Streptomyces</taxon>
    </lineage>
</organism>
<evidence type="ECO:0000256" key="1">
    <source>
        <dbReference type="ARBA" id="ARBA00004651"/>
    </source>
</evidence>
<evidence type="ECO:0000256" key="6">
    <source>
        <dbReference type="SAM" id="Phobius"/>
    </source>
</evidence>
<evidence type="ECO:0000256" key="4">
    <source>
        <dbReference type="ARBA" id="ARBA00022989"/>
    </source>
</evidence>
<keyword evidence="5 6" id="KW-0472">Membrane</keyword>
<sequence>MAPLASTGQRFAARLLDSLVLGVLWFLALTVTGVMGTALENAEEGNPYSDIPVGPTLLALVLTFVAYFLYEGFMLSRSGQTLGKKAVGIRVAVLANGNIPSREGWIRAAVYALPGVAQMLLNIGTIFWLLNSLWFLWDKPYRQCLHDKAAKTVVVRA</sequence>
<feature type="transmembrane region" description="Helical" evidence="6">
    <location>
        <begin position="51"/>
        <end position="70"/>
    </location>
</feature>
<dbReference type="Pfam" id="PF06271">
    <property type="entry name" value="RDD"/>
    <property type="match status" value="1"/>
</dbReference>
<evidence type="ECO:0000256" key="2">
    <source>
        <dbReference type="ARBA" id="ARBA00022475"/>
    </source>
</evidence>
<proteinExistence type="predicted"/>
<comment type="caution">
    <text evidence="8">The sequence shown here is derived from an EMBL/GenBank/DDBJ whole genome shotgun (WGS) entry which is preliminary data.</text>
</comment>
<name>A0A6G4UBQ8_9ACTN</name>
<dbReference type="Proteomes" id="UP000481583">
    <property type="component" value="Unassembled WGS sequence"/>
</dbReference>
<protein>
    <submittedName>
        <fullName evidence="8">RDD family protein</fullName>
    </submittedName>
</protein>
<dbReference type="PANTHER" id="PTHR36115:SF4">
    <property type="entry name" value="MEMBRANE PROTEIN"/>
    <property type="match status" value="1"/>
</dbReference>
<keyword evidence="3 6" id="KW-0812">Transmembrane</keyword>
<gene>
    <name evidence="8" type="ORF">G5C51_35340</name>
</gene>
<dbReference type="GO" id="GO:0005886">
    <property type="term" value="C:plasma membrane"/>
    <property type="evidence" value="ECO:0007669"/>
    <property type="project" value="UniProtKB-SubCell"/>
</dbReference>
<keyword evidence="2" id="KW-1003">Cell membrane</keyword>
<comment type="subcellular location">
    <subcellularLocation>
        <location evidence="1">Cell membrane</location>
        <topology evidence="1">Multi-pass membrane protein</topology>
    </subcellularLocation>
</comment>
<evidence type="ECO:0000256" key="5">
    <source>
        <dbReference type="ARBA" id="ARBA00023136"/>
    </source>
</evidence>
<feature type="transmembrane region" description="Helical" evidence="6">
    <location>
        <begin position="19"/>
        <end position="39"/>
    </location>
</feature>
<dbReference type="InterPro" id="IPR010432">
    <property type="entry name" value="RDD"/>
</dbReference>
<evidence type="ECO:0000256" key="3">
    <source>
        <dbReference type="ARBA" id="ARBA00022692"/>
    </source>
</evidence>
<dbReference type="EMBL" id="JAAKZV010000263">
    <property type="protein sequence ID" value="NGN69150.1"/>
    <property type="molecule type" value="Genomic_DNA"/>
</dbReference>
<keyword evidence="4 6" id="KW-1133">Transmembrane helix</keyword>
<feature type="transmembrane region" description="Helical" evidence="6">
    <location>
        <begin position="108"/>
        <end position="130"/>
    </location>
</feature>
<dbReference type="AlphaFoldDB" id="A0A6G4UBQ8"/>
<accession>A0A6G4UBQ8</accession>
<keyword evidence="9" id="KW-1185">Reference proteome</keyword>
<dbReference type="PANTHER" id="PTHR36115">
    <property type="entry name" value="PROLINE-RICH ANTIGEN HOMOLOG-RELATED"/>
    <property type="match status" value="1"/>
</dbReference>
<evidence type="ECO:0000313" key="8">
    <source>
        <dbReference type="EMBL" id="NGN69150.1"/>
    </source>
</evidence>
<feature type="domain" description="RDD" evidence="7">
    <location>
        <begin position="5"/>
        <end position="151"/>
    </location>
</feature>
<evidence type="ECO:0000313" key="9">
    <source>
        <dbReference type="Proteomes" id="UP000481583"/>
    </source>
</evidence>